<feature type="domain" description="MIR" evidence="4">
    <location>
        <begin position="110"/>
        <end position="165"/>
    </location>
</feature>
<evidence type="ECO:0000259" key="4">
    <source>
        <dbReference type="PROSITE" id="PS50919"/>
    </source>
</evidence>
<name>A0A9N6WWW6_9CRUS</name>
<dbReference type="EMBL" id="OC978426">
    <property type="protein sequence ID" value="CAG4635081.1"/>
    <property type="molecule type" value="Genomic_DNA"/>
</dbReference>
<keyword evidence="2" id="KW-0677">Repeat</keyword>
<evidence type="ECO:0000313" key="5">
    <source>
        <dbReference type="EMBL" id="CAG4635081.1"/>
    </source>
</evidence>
<dbReference type="PROSITE" id="PS50919">
    <property type="entry name" value="MIR"/>
    <property type="match status" value="2"/>
</dbReference>
<organism evidence="5">
    <name type="scientific">Alona affinis</name>
    <dbReference type="NCBI Taxonomy" id="381656"/>
    <lineage>
        <taxon>Eukaryota</taxon>
        <taxon>Metazoa</taxon>
        <taxon>Ecdysozoa</taxon>
        <taxon>Arthropoda</taxon>
        <taxon>Crustacea</taxon>
        <taxon>Branchiopoda</taxon>
        <taxon>Diplostraca</taxon>
        <taxon>Cladocera</taxon>
        <taxon>Anomopoda</taxon>
        <taxon>Chydoridae</taxon>
        <taxon>Alona</taxon>
    </lineage>
</organism>
<feature type="domain" description="MIR" evidence="4">
    <location>
        <begin position="48"/>
        <end position="102"/>
    </location>
</feature>
<evidence type="ECO:0000256" key="1">
    <source>
        <dbReference type="ARBA" id="ARBA00022729"/>
    </source>
</evidence>
<dbReference type="InterPro" id="IPR016093">
    <property type="entry name" value="MIR_motif"/>
</dbReference>
<proteinExistence type="predicted"/>
<protein>
    <submittedName>
        <fullName evidence="5">EOG090X0E0P</fullName>
    </submittedName>
</protein>
<accession>A0A9N6WWW6</accession>
<dbReference type="SMART" id="SM00472">
    <property type="entry name" value="MIR"/>
    <property type="match status" value="3"/>
</dbReference>
<keyword evidence="1" id="KW-0732">Signal</keyword>
<dbReference type="Gene3D" id="2.80.10.50">
    <property type="match status" value="1"/>
</dbReference>
<evidence type="ECO:0000256" key="2">
    <source>
        <dbReference type="ARBA" id="ARBA00022737"/>
    </source>
</evidence>
<dbReference type="AlphaFoldDB" id="A0A9N6WWW6"/>
<dbReference type="Pfam" id="PF02815">
    <property type="entry name" value="MIR"/>
    <property type="match status" value="1"/>
</dbReference>
<feature type="region of interest" description="Disordered" evidence="3">
    <location>
        <begin position="226"/>
        <end position="245"/>
    </location>
</feature>
<sequence>MITRILFELQKDFFLTVGEEISEHILDQKNLEVSLPKFVLVFHVGRAGQYVTCGSVIKLQNLAYKIRLHSHDVKYGSGSGQQSITGTESTDDVNSHWAVLGPLNQTCKRGDPVECGSTIRLQHSATRKFLHSHLFSSPLSGSQEVSAFGDEGVGDTGDHWRVVCEGDFWERDGSVSFKHVDTNAYLSCSGHTYGRPINGQMEIVGRSRQDSSCNWQTAEGLYVHQSNFNPKHHTGSHNKPEHNEL</sequence>
<evidence type="ECO:0000256" key="3">
    <source>
        <dbReference type="SAM" id="MobiDB-lite"/>
    </source>
</evidence>
<dbReference type="PANTHER" id="PTHR46809:SF2">
    <property type="entry name" value="GH21273P"/>
    <property type="match status" value="1"/>
</dbReference>
<gene>
    <name evidence="5" type="primary">EOG090X0E0P</name>
</gene>
<dbReference type="PANTHER" id="PTHR46809">
    <property type="entry name" value="STROMAL CELL-DERIVED FACTOR 2-LIKE PROTEIN"/>
    <property type="match status" value="1"/>
</dbReference>
<dbReference type="CDD" id="cd23293">
    <property type="entry name" value="beta-trefoil_MIR_SDF2_meta"/>
    <property type="match status" value="1"/>
</dbReference>
<dbReference type="InterPro" id="IPR036300">
    <property type="entry name" value="MIR_dom_sf"/>
</dbReference>
<dbReference type="SUPFAM" id="SSF82109">
    <property type="entry name" value="MIR domain"/>
    <property type="match status" value="1"/>
</dbReference>
<reference evidence="5" key="1">
    <citation type="submission" date="2021-04" db="EMBL/GenBank/DDBJ databases">
        <authorList>
            <person name="Cornetti L."/>
        </authorList>
    </citation>
    <scope>NUCLEOTIDE SEQUENCE</scope>
</reference>